<dbReference type="Proteomes" id="UP001595751">
    <property type="component" value="Unassembled WGS sequence"/>
</dbReference>
<sequence>MRIVALRCGADGFPLIPGRRDLAFLDDVAKQALPHDDNPTPDDIAKGKEVPHLGAPRRAPQRPSEPVRLIVEGPDASLAAVATHLMRRNLLWFEVAHVPTAPSPAARNWGIDGSGEHGLSRAEAETRPVRPVPLIRDDTGQAIVGFALLTEPGIDGTSSRGGLRGEVWVDSTELFSGTSHGVQVRPLPDAPGLVAAELPPPPGRRRGLLRTRLSDDDGLADMAGAPRTLHEPVTGRAMQAGGPGFRYVRDGVEAKKPREKTTIYRHLLDLQLVR</sequence>
<evidence type="ECO:0000313" key="3">
    <source>
        <dbReference type="Proteomes" id="UP001595751"/>
    </source>
</evidence>
<feature type="compositionally biased region" description="Basic and acidic residues" evidence="1">
    <location>
        <begin position="33"/>
        <end position="51"/>
    </location>
</feature>
<keyword evidence="3" id="KW-1185">Reference proteome</keyword>
<protein>
    <submittedName>
        <fullName evidence="2">Uncharacterized protein</fullName>
    </submittedName>
</protein>
<proteinExistence type="predicted"/>
<accession>A0ABV7ZQZ5</accession>
<organism evidence="2 3">
    <name type="scientific">Corynebacterium hansenii</name>
    <dbReference type="NCBI Taxonomy" id="394964"/>
    <lineage>
        <taxon>Bacteria</taxon>
        <taxon>Bacillati</taxon>
        <taxon>Actinomycetota</taxon>
        <taxon>Actinomycetes</taxon>
        <taxon>Mycobacteriales</taxon>
        <taxon>Corynebacteriaceae</taxon>
        <taxon>Corynebacterium</taxon>
    </lineage>
</organism>
<comment type="caution">
    <text evidence="2">The sequence shown here is derived from an EMBL/GenBank/DDBJ whole genome shotgun (WGS) entry which is preliminary data.</text>
</comment>
<gene>
    <name evidence="2" type="ORF">ACFORJ_10295</name>
</gene>
<reference evidence="3" key="1">
    <citation type="journal article" date="2019" name="Int. J. Syst. Evol. Microbiol.">
        <title>The Global Catalogue of Microorganisms (GCM) 10K type strain sequencing project: providing services to taxonomists for standard genome sequencing and annotation.</title>
        <authorList>
            <consortium name="The Broad Institute Genomics Platform"/>
            <consortium name="The Broad Institute Genome Sequencing Center for Infectious Disease"/>
            <person name="Wu L."/>
            <person name="Ma J."/>
        </authorList>
    </citation>
    <scope>NUCLEOTIDE SEQUENCE [LARGE SCALE GENOMIC DNA]</scope>
    <source>
        <strain evidence="3">CCUG 53252</strain>
    </source>
</reference>
<evidence type="ECO:0000256" key="1">
    <source>
        <dbReference type="SAM" id="MobiDB-lite"/>
    </source>
</evidence>
<dbReference type="RefSeq" id="WP_290290314.1">
    <property type="nucleotide sequence ID" value="NZ_CP047211.1"/>
</dbReference>
<dbReference type="EMBL" id="JBHRZN010000003">
    <property type="protein sequence ID" value="MFC3850550.1"/>
    <property type="molecule type" value="Genomic_DNA"/>
</dbReference>
<name>A0ABV7ZQZ5_9CORY</name>
<evidence type="ECO:0000313" key="2">
    <source>
        <dbReference type="EMBL" id="MFC3850550.1"/>
    </source>
</evidence>
<feature type="region of interest" description="Disordered" evidence="1">
    <location>
        <begin position="33"/>
        <end position="65"/>
    </location>
</feature>